<dbReference type="EMBL" id="CAQN01000605">
    <property type="protein sequence ID" value="CCQ67480.1"/>
    <property type="molecule type" value="Genomic_DNA"/>
</dbReference>
<reference evidence="2 3" key="2">
    <citation type="submission" date="2013-09" db="EMBL/GenBank/DDBJ databases">
        <title>Whole genome comparison of six Crocosphaera watsonii strains with differing phenotypes.</title>
        <authorList>
            <person name="Bench S.R."/>
            <person name="Heller P."/>
            <person name="Frank I."/>
            <person name="Arciniega M."/>
            <person name="Shilova I.N."/>
            <person name="Zehr J.P."/>
        </authorList>
    </citation>
    <scope>NUCLEOTIDE SEQUENCE [LARGE SCALE GENOMIC DNA]</scope>
    <source>
        <strain evidence="2 3">WH 0402</strain>
    </source>
</reference>
<protein>
    <submittedName>
        <fullName evidence="2">Uncharacterized protein</fullName>
    </submittedName>
</protein>
<evidence type="ECO:0000313" key="2">
    <source>
        <dbReference type="EMBL" id="CCQ67480.1"/>
    </source>
</evidence>
<comment type="caution">
    <text evidence="2">The sequence shown here is derived from an EMBL/GenBank/DDBJ whole genome shotgun (WGS) entry which is preliminary data.</text>
</comment>
<dbReference type="Proteomes" id="UP000018130">
    <property type="component" value="Unassembled WGS sequence"/>
</dbReference>
<organism evidence="2 3">
    <name type="scientific">Crocosphaera watsonii WH 0402</name>
    <dbReference type="NCBI Taxonomy" id="1284629"/>
    <lineage>
        <taxon>Bacteria</taxon>
        <taxon>Bacillati</taxon>
        <taxon>Cyanobacteriota</taxon>
        <taxon>Cyanophyceae</taxon>
        <taxon>Oscillatoriophycideae</taxon>
        <taxon>Chroococcales</taxon>
        <taxon>Aphanothecaceae</taxon>
        <taxon>Crocosphaera</taxon>
    </lineage>
</organism>
<accession>T2JQH4</accession>
<evidence type="ECO:0000256" key="1">
    <source>
        <dbReference type="SAM" id="MobiDB-lite"/>
    </source>
</evidence>
<proteinExistence type="predicted"/>
<sequence>MLGLRSMSCISRHLATGDNNLERTFNNSSSSNTKNTMRPGKGFATESTTNIRADNAHLLLSNVEKLSISFLGTSYPLSGFVNGYRIVIFPMSDQSVRFHGGMNFYLSMIGCFYRCCRSDGKIPCLKLPLLILHIFPKHTNSFFIFGRFGRNLGSLSFVFNFDLLSSIPRSFKGIGYD</sequence>
<feature type="region of interest" description="Disordered" evidence="1">
    <location>
        <begin position="21"/>
        <end position="40"/>
    </location>
</feature>
<feature type="compositionally biased region" description="Low complexity" evidence="1">
    <location>
        <begin position="26"/>
        <end position="36"/>
    </location>
</feature>
<evidence type="ECO:0000313" key="3">
    <source>
        <dbReference type="Proteomes" id="UP000018130"/>
    </source>
</evidence>
<gene>
    <name evidence="2" type="ORF">CWATWH0402_3996</name>
</gene>
<reference evidence="2 3" key="1">
    <citation type="submission" date="2013-01" db="EMBL/GenBank/DDBJ databases">
        <authorList>
            <person name="Bench S."/>
        </authorList>
    </citation>
    <scope>NUCLEOTIDE SEQUENCE [LARGE SCALE GENOMIC DNA]</scope>
    <source>
        <strain evidence="2 3">WH 0402</strain>
    </source>
</reference>
<dbReference type="AlphaFoldDB" id="T2JQH4"/>
<name>T2JQH4_CROWT</name>